<evidence type="ECO:0000256" key="6">
    <source>
        <dbReference type="ARBA" id="ARBA00022475"/>
    </source>
</evidence>
<keyword evidence="10 20" id="KW-0378">Hydrolase</keyword>
<keyword evidence="13" id="KW-0119">Carbohydrate metabolism</keyword>
<dbReference type="Gene3D" id="3.20.20.80">
    <property type="entry name" value="Glycosidases"/>
    <property type="match status" value="2"/>
</dbReference>
<keyword evidence="20" id="KW-0326">Glycosidase</keyword>
<evidence type="ECO:0000256" key="17">
    <source>
        <dbReference type="ARBA" id="ARBA00042373"/>
    </source>
</evidence>
<evidence type="ECO:0000256" key="16">
    <source>
        <dbReference type="ARBA" id="ARBA00037649"/>
    </source>
</evidence>
<dbReference type="STRING" id="101091.A0A1C7NE81"/>
<dbReference type="InterPro" id="IPR050732">
    <property type="entry name" value="Beta-glucan_modifiers"/>
</dbReference>
<evidence type="ECO:0000256" key="10">
    <source>
        <dbReference type="ARBA" id="ARBA00022801"/>
    </source>
</evidence>
<evidence type="ECO:0000256" key="7">
    <source>
        <dbReference type="ARBA" id="ARBA00022512"/>
    </source>
</evidence>
<evidence type="ECO:0000256" key="4">
    <source>
        <dbReference type="ARBA" id="ARBA00008773"/>
    </source>
</evidence>
<proteinExistence type="inferred from homology"/>
<dbReference type="GO" id="GO:0009986">
    <property type="term" value="C:cell surface"/>
    <property type="evidence" value="ECO:0007669"/>
    <property type="project" value="TreeGrafter"/>
</dbReference>
<organism evidence="22 23">
    <name type="scientific">Choanephora cucurbitarum</name>
    <dbReference type="NCBI Taxonomy" id="101091"/>
    <lineage>
        <taxon>Eukaryota</taxon>
        <taxon>Fungi</taxon>
        <taxon>Fungi incertae sedis</taxon>
        <taxon>Mucoromycota</taxon>
        <taxon>Mucoromycotina</taxon>
        <taxon>Mucoromycetes</taxon>
        <taxon>Mucorales</taxon>
        <taxon>Mucorineae</taxon>
        <taxon>Choanephoraceae</taxon>
        <taxon>Choanephoroideae</taxon>
        <taxon>Choanephora</taxon>
    </lineage>
</organism>
<evidence type="ECO:0000256" key="20">
    <source>
        <dbReference type="RuleBase" id="RU004336"/>
    </source>
</evidence>
<keyword evidence="7" id="KW-0134">Cell wall</keyword>
<dbReference type="SUPFAM" id="SSF51445">
    <property type="entry name" value="(Trans)glycosidases"/>
    <property type="match status" value="1"/>
</dbReference>
<dbReference type="GO" id="GO:0042973">
    <property type="term" value="F:glucan endo-1,3-beta-D-glucosidase activity"/>
    <property type="evidence" value="ECO:0007669"/>
    <property type="project" value="UniProtKB-EC"/>
</dbReference>
<dbReference type="AlphaFoldDB" id="A0A1C7NE81"/>
<keyword evidence="23" id="KW-1185">Reference proteome</keyword>
<accession>A0A1C7NE81</accession>
<dbReference type="InterPro" id="IPR017853">
    <property type="entry name" value="GH"/>
</dbReference>
<comment type="caution">
    <text evidence="22">The sequence shown here is derived from an EMBL/GenBank/DDBJ whole genome shotgun (WGS) entry which is preliminary data.</text>
</comment>
<dbReference type="EMBL" id="LUGH01000225">
    <property type="protein sequence ID" value="OBZ87412.1"/>
    <property type="molecule type" value="Genomic_DNA"/>
</dbReference>
<dbReference type="PANTHER" id="PTHR16631:SF17">
    <property type="entry name" value="GLUCAN ENDO-1,3-BETA-GLUCOSIDASE BTGC"/>
    <property type="match status" value="1"/>
</dbReference>
<evidence type="ECO:0000313" key="22">
    <source>
        <dbReference type="EMBL" id="OBZ87412.1"/>
    </source>
</evidence>
<evidence type="ECO:0000256" key="9">
    <source>
        <dbReference type="ARBA" id="ARBA00022729"/>
    </source>
</evidence>
<dbReference type="GO" id="GO:0071555">
    <property type="term" value="P:cell wall organization"/>
    <property type="evidence" value="ECO:0007669"/>
    <property type="project" value="UniProtKB-KW"/>
</dbReference>
<evidence type="ECO:0000313" key="23">
    <source>
        <dbReference type="Proteomes" id="UP000093000"/>
    </source>
</evidence>
<evidence type="ECO:0000256" key="14">
    <source>
        <dbReference type="ARBA" id="ARBA00023316"/>
    </source>
</evidence>
<dbReference type="Pfam" id="PF00332">
    <property type="entry name" value="Glyco_hydro_17"/>
    <property type="match status" value="1"/>
</dbReference>
<gene>
    <name evidence="22" type="primary">btgE</name>
    <name evidence="22" type="ORF">A0J61_04539</name>
</gene>
<keyword evidence="12" id="KW-0325">Glycoprotein</keyword>
<dbReference type="Proteomes" id="UP000093000">
    <property type="component" value="Unassembled WGS sequence"/>
</dbReference>
<evidence type="ECO:0000256" key="19">
    <source>
        <dbReference type="RuleBase" id="RU004335"/>
    </source>
</evidence>
<dbReference type="PROSITE" id="PS00587">
    <property type="entry name" value="GLYCOSYL_HYDROL_F17"/>
    <property type="match status" value="1"/>
</dbReference>
<evidence type="ECO:0000256" key="18">
    <source>
        <dbReference type="ARBA" id="ARBA00043078"/>
    </source>
</evidence>
<evidence type="ECO:0000256" key="11">
    <source>
        <dbReference type="ARBA" id="ARBA00023136"/>
    </source>
</evidence>
<dbReference type="PANTHER" id="PTHR16631">
    <property type="entry name" value="GLUCAN 1,3-BETA-GLUCOSIDASE"/>
    <property type="match status" value="1"/>
</dbReference>
<name>A0A1C7NE81_9FUNG</name>
<dbReference type="InParanoid" id="A0A1C7NE81"/>
<evidence type="ECO:0000256" key="15">
    <source>
        <dbReference type="ARBA" id="ARBA00023326"/>
    </source>
</evidence>
<comment type="function">
    <text evidence="16">Glucanases play a role in cell expansion during growth, in cell-cell fusion during mating, and in spore release during sporulation. This enzyme may be involved in beta-glucan degradation. Active on laminarin and lichenan.</text>
</comment>
<dbReference type="GO" id="GO:0000272">
    <property type="term" value="P:polysaccharide catabolic process"/>
    <property type="evidence" value="ECO:0007669"/>
    <property type="project" value="UniProtKB-KW"/>
</dbReference>
<evidence type="ECO:0000256" key="13">
    <source>
        <dbReference type="ARBA" id="ARBA00023277"/>
    </source>
</evidence>
<keyword evidence="15" id="KW-0624">Polysaccharide degradation</keyword>
<reference evidence="22 23" key="1">
    <citation type="submission" date="2016-03" db="EMBL/GenBank/DDBJ databases">
        <title>Choanephora cucurbitarum.</title>
        <authorList>
            <person name="Min B."/>
            <person name="Park H."/>
            <person name="Park J.-H."/>
            <person name="Shin H.-D."/>
            <person name="Choi I.-G."/>
        </authorList>
    </citation>
    <scope>NUCLEOTIDE SEQUENCE [LARGE SCALE GENOMIC DNA]</scope>
    <source>
        <strain evidence="22 23">KUS-F28377</strain>
    </source>
</reference>
<evidence type="ECO:0000256" key="12">
    <source>
        <dbReference type="ARBA" id="ARBA00023180"/>
    </source>
</evidence>
<comment type="subcellular location">
    <subcellularLocation>
        <location evidence="3">Cell membrane</location>
        <topology evidence="3">Single-pass type II membrane protein</topology>
    </subcellularLocation>
    <subcellularLocation>
        <location evidence="2">Secreted</location>
        <location evidence="2">Cell wall</location>
    </subcellularLocation>
</comment>
<keyword evidence="9 21" id="KW-0732">Signal</keyword>
<evidence type="ECO:0000256" key="2">
    <source>
        <dbReference type="ARBA" id="ARBA00004191"/>
    </source>
</evidence>
<dbReference type="GO" id="GO:0005576">
    <property type="term" value="C:extracellular region"/>
    <property type="evidence" value="ECO:0007669"/>
    <property type="project" value="TreeGrafter"/>
</dbReference>
<sequence>MRFTSIATFAALYLASLTQSAPVESRGISSLYGVSYTARNSDGSCQSSSQIMASVKMMKSSGISHIRTYSQECDQLPNILKAIDSAGGGMTVLAAVWIDGTANDDKEIQALKSTLSSSKTGAIRGILVGNEVIFKGIMSSSALVKRIKEVKSFAKGIDVGSAEIDGTYTPDMVAASDIVCANIQPFYSTVDIDGAFDNVKQRYHNFQKVAGGKEVMVTETGWPSSGASRGPAVPSTANALKFAEQISSSSFPYYYFEWEDATWKGATVDAHFGLLSGGGKSKFAL</sequence>
<dbReference type="EC" id="3.2.1.39" evidence="5"/>
<comment type="similarity">
    <text evidence="4 19">Belongs to the glycosyl hydrolase 17 family.</text>
</comment>
<keyword evidence="6" id="KW-1003">Cell membrane</keyword>
<dbReference type="GO" id="GO:0005886">
    <property type="term" value="C:plasma membrane"/>
    <property type="evidence" value="ECO:0007669"/>
    <property type="project" value="UniProtKB-SubCell"/>
</dbReference>
<feature type="signal peptide" evidence="21">
    <location>
        <begin position="1"/>
        <end position="20"/>
    </location>
</feature>
<feature type="chain" id="PRO_5008889653" description="glucan endo-1,3-beta-D-glucosidase" evidence="21">
    <location>
        <begin position="21"/>
        <end position="285"/>
    </location>
</feature>
<keyword evidence="14" id="KW-0961">Cell wall biogenesis/degradation</keyword>
<comment type="catalytic activity">
    <reaction evidence="1">
        <text>Hydrolysis of (1-&gt;3)-beta-D-glucosidic linkages in (1-&gt;3)-beta-D-glucans.</text>
        <dbReference type="EC" id="3.2.1.39"/>
    </reaction>
</comment>
<evidence type="ECO:0000256" key="3">
    <source>
        <dbReference type="ARBA" id="ARBA00004401"/>
    </source>
</evidence>
<dbReference type="GO" id="GO:0009277">
    <property type="term" value="C:fungal-type cell wall"/>
    <property type="evidence" value="ECO:0007669"/>
    <property type="project" value="TreeGrafter"/>
</dbReference>
<evidence type="ECO:0000256" key="8">
    <source>
        <dbReference type="ARBA" id="ARBA00022525"/>
    </source>
</evidence>
<keyword evidence="11" id="KW-0472">Membrane</keyword>
<evidence type="ECO:0000256" key="21">
    <source>
        <dbReference type="SAM" id="SignalP"/>
    </source>
</evidence>
<evidence type="ECO:0000256" key="1">
    <source>
        <dbReference type="ARBA" id="ARBA00000382"/>
    </source>
</evidence>
<protein>
    <recommendedName>
        <fullName evidence="5">glucan endo-1,3-beta-D-glucosidase</fullName>
        <ecNumber evidence="5">3.2.1.39</ecNumber>
    </recommendedName>
    <alternativeName>
        <fullName evidence="18">Endo-1,3-beta-glucanase btgC</fullName>
    </alternativeName>
    <alternativeName>
        <fullName evidence="17">Laminarinase btgC</fullName>
    </alternativeName>
</protein>
<evidence type="ECO:0000256" key="5">
    <source>
        <dbReference type="ARBA" id="ARBA00012780"/>
    </source>
</evidence>
<keyword evidence="8" id="KW-0964">Secreted</keyword>
<dbReference type="OrthoDB" id="77201at2759"/>
<dbReference type="InterPro" id="IPR000490">
    <property type="entry name" value="Glyco_hydro_17"/>
</dbReference>